<feature type="domain" description="Calponin-homology (CH)" evidence="5">
    <location>
        <begin position="361"/>
        <end position="470"/>
    </location>
</feature>
<dbReference type="Pfam" id="PF00307">
    <property type="entry name" value="CH"/>
    <property type="match status" value="4"/>
</dbReference>
<dbReference type="FunFam" id="1.10.238.10:FF:000263">
    <property type="entry name" value="plastin-1 isoform X2"/>
    <property type="match status" value="1"/>
</dbReference>
<evidence type="ECO:0000256" key="1">
    <source>
        <dbReference type="ARBA" id="ARBA00022723"/>
    </source>
</evidence>
<dbReference type="GO" id="GO:0005737">
    <property type="term" value="C:cytoplasm"/>
    <property type="evidence" value="ECO:0007669"/>
    <property type="project" value="UniProtKB-ARBA"/>
</dbReference>
<evidence type="ECO:0000256" key="4">
    <source>
        <dbReference type="ARBA" id="ARBA00023203"/>
    </source>
</evidence>
<dbReference type="FunFam" id="1.10.418.10:FF:000042">
    <property type="entry name" value="Fimbrin, putative"/>
    <property type="match status" value="1"/>
</dbReference>
<dbReference type="PROSITE" id="PS00018">
    <property type="entry name" value="EF_HAND_1"/>
    <property type="match status" value="1"/>
</dbReference>
<dbReference type="Gene3D" id="1.10.238.10">
    <property type="entry name" value="EF-hand"/>
    <property type="match status" value="1"/>
</dbReference>
<dbReference type="FunFam" id="1.10.418.10:FF:000066">
    <property type="entry name" value="plastin-1 isoform X2"/>
    <property type="match status" value="1"/>
</dbReference>
<dbReference type="SUPFAM" id="SSF47576">
    <property type="entry name" value="Calponin-homology domain, CH-domain"/>
    <property type="match status" value="1"/>
</dbReference>
<sequence length="599" mass="67516">IDKNGDGYIDLKELRDALDACGFRIPGFKARAIEEEFNNSNRAKIPGKMTLEEFQKLCSDLKANEVASTFKMAVTKRENLQHLGGTSEASNEGTTHSVRVEEQLAFSDWINSNLRHDPDLQDKIINHSCPDTIDERAINKKNLKLYTKLENLTLALSSAQAIGCNVINIDAHNLSKGTPHLVLGLLWQIIRIGLFNQITLEHCPGLTTLLSDDEKIEDLMKLSPEAILLRWVNYHLERAGVPRRINNFQSDITDSEVYTHLIRQIAPAEADVNTDALMERDLHERAEIMLQQAAKLKCRSFVTPQDVVNGVYKLNLAFVANLFNNHPGLNETNGVLDGYETVEETREERSKFLCYDLTTVNIFILAYRNWINSMGVSPHVNWLYSDLADGLVVFQLYDIIKPNIVNWNKVHRKFVNPRKKFMEKLENCNYAIELGREIRFSLVGIAGQDINEGNVTLTLALIWQLMRAYTLTVLSQLAESGNPIVEKEIVQWVNNKLNSAGKQSSIRSFQDSTIADAKVVIDLIDSIKPGAINYDLVKTSGTEEDNLANAKYAISMSRKAGARVYALPEDIAEVKPKMVMTVFACLMALDYTPNMDSRQ</sequence>
<feature type="domain" description="Calponin-homology (CH)" evidence="5">
    <location>
        <begin position="90"/>
        <end position="194"/>
    </location>
</feature>
<dbReference type="EMBL" id="QDEB01111471">
    <property type="protein sequence ID" value="RZB45754.1"/>
    <property type="molecule type" value="Genomic_DNA"/>
</dbReference>
<keyword evidence="2" id="KW-0677">Repeat</keyword>
<comment type="caution">
    <text evidence="7">The sequence shown here is derived from an EMBL/GenBank/DDBJ whole genome shotgun (WGS) entry which is preliminary data.</text>
</comment>
<dbReference type="GO" id="GO:0032432">
    <property type="term" value="C:actin filament bundle"/>
    <property type="evidence" value="ECO:0007669"/>
    <property type="project" value="TreeGrafter"/>
</dbReference>
<dbReference type="GO" id="GO:0051639">
    <property type="term" value="P:actin filament network formation"/>
    <property type="evidence" value="ECO:0007669"/>
    <property type="project" value="TreeGrafter"/>
</dbReference>
<dbReference type="FunFam" id="1.10.418.10:FF:000010">
    <property type="entry name" value="Plastin-3 isoform 1"/>
    <property type="match status" value="1"/>
</dbReference>
<evidence type="ECO:0000256" key="2">
    <source>
        <dbReference type="ARBA" id="ARBA00022737"/>
    </source>
</evidence>
<dbReference type="PROSITE" id="PS50222">
    <property type="entry name" value="EF_HAND_2"/>
    <property type="match status" value="1"/>
</dbReference>
<dbReference type="PROSITE" id="PS50021">
    <property type="entry name" value="CH"/>
    <property type="match status" value="4"/>
</dbReference>
<dbReference type="GO" id="GO:0051015">
    <property type="term" value="F:actin filament binding"/>
    <property type="evidence" value="ECO:0007669"/>
    <property type="project" value="InterPro"/>
</dbReference>
<dbReference type="PROSITE" id="PS00020">
    <property type="entry name" value="ACTININ_2"/>
    <property type="match status" value="1"/>
</dbReference>
<dbReference type="OrthoDB" id="431378at2759"/>
<evidence type="ECO:0000256" key="3">
    <source>
        <dbReference type="ARBA" id="ARBA00022837"/>
    </source>
</evidence>
<feature type="domain" description="EF-hand" evidence="6">
    <location>
        <begin position="1"/>
        <end position="24"/>
    </location>
</feature>
<dbReference type="SMART" id="SM00033">
    <property type="entry name" value="CH"/>
    <property type="match status" value="4"/>
</dbReference>
<name>A0A482VDB0_ASBVE</name>
<keyword evidence="1" id="KW-0479">Metal-binding</keyword>
<evidence type="ECO:0000259" key="5">
    <source>
        <dbReference type="PROSITE" id="PS50021"/>
    </source>
</evidence>
<keyword evidence="8" id="KW-1185">Reference proteome</keyword>
<organism evidence="7 8">
    <name type="scientific">Asbolus verrucosus</name>
    <name type="common">Desert ironclad beetle</name>
    <dbReference type="NCBI Taxonomy" id="1661398"/>
    <lineage>
        <taxon>Eukaryota</taxon>
        <taxon>Metazoa</taxon>
        <taxon>Ecdysozoa</taxon>
        <taxon>Arthropoda</taxon>
        <taxon>Hexapoda</taxon>
        <taxon>Insecta</taxon>
        <taxon>Pterygota</taxon>
        <taxon>Neoptera</taxon>
        <taxon>Endopterygota</taxon>
        <taxon>Coleoptera</taxon>
        <taxon>Polyphaga</taxon>
        <taxon>Cucujiformia</taxon>
        <taxon>Tenebrionidae</taxon>
        <taxon>Pimeliinae</taxon>
        <taxon>Asbolus</taxon>
    </lineage>
</organism>
<dbReference type="InterPro" id="IPR018247">
    <property type="entry name" value="EF_Hand_1_Ca_BS"/>
</dbReference>
<protein>
    <submittedName>
        <fullName evidence="7">Fimbrin</fullName>
    </submittedName>
</protein>
<dbReference type="SUPFAM" id="SSF47473">
    <property type="entry name" value="EF-hand"/>
    <property type="match status" value="1"/>
</dbReference>
<dbReference type="Proteomes" id="UP000292052">
    <property type="component" value="Unassembled WGS sequence"/>
</dbReference>
<gene>
    <name evidence="7" type="ORF">BDFB_012530</name>
</gene>
<dbReference type="CDD" id="cd21298">
    <property type="entry name" value="CH_PLS_rpt3"/>
    <property type="match status" value="1"/>
</dbReference>
<dbReference type="CDD" id="cd21301">
    <property type="entry name" value="CH_PLS_rpt4"/>
    <property type="match status" value="1"/>
</dbReference>
<dbReference type="InterPro" id="IPR039959">
    <property type="entry name" value="Fimbrin/Plastin"/>
</dbReference>
<feature type="domain" description="Calponin-homology (CH)" evidence="5">
    <location>
        <begin position="222"/>
        <end position="327"/>
    </location>
</feature>
<feature type="non-terminal residue" evidence="7">
    <location>
        <position position="1"/>
    </location>
</feature>
<dbReference type="InterPro" id="IPR011992">
    <property type="entry name" value="EF-hand-dom_pair"/>
</dbReference>
<dbReference type="PANTHER" id="PTHR19961:SF18">
    <property type="entry name" value="FI19014P1"/>
    <property type="match status" value="1"/>
</dbReference>
<dbReference type="Gene3D" id="1.10.418.10">
    <property type="entry name" value="Calponin-like domain"/>
    <property type="match status" value="4"/>
</dbReference>
<dbReference type="PANTHER" id="PTHR19961">
    <property type="entry name" value="FIMBRIN/PLASTIN"/>
    <property type="match status" value="1"/>
</dbReference>
<dbReference type="InterPro" id="IPR002048">
    <property type="entry name" value="EF_hand_dom"/>
</dbReference>
<dbReference type="InterPro" id="IPR001589">
    <property type="entry name" value="Actinin_actin-bd_CS"/>
</dbReference>
<dbReference type="InterPro" id="IPR001715">
    <property type="entry name" value="CH_dom"/>
</dbReference>
<dbReference type="InterPro" id="IPR036872">
    <property type="entry name" value="CH_dom_sf"/>
</dbReference>
<dbReference type="GO" id="GO:0005884">
    <property type="term" value="C:actin filament"/>
    <property type="evidence" value="ECO:0007669"/>
    <property type="project" value="TreeGrafter"/>
</dbReference>
<evidence type="ECO:0000313" key="8">
    <source>
        <dbReference type="Proteomes" id="UP000292052"/>
    </source>
</evidence>
<dbReference type="CDD" id="cd21295">
    <property type="entry name" value="CH_PLS_rpt2"/>
    <property type="match status" value="1"/>
</dbReference>
<proteinExistence type="predicted"/>
<dbReference type="CDD" id="cd00051">
    <property type="entry name" value="EFh"/>
    <property type="match status" value="1"/>
</dbReference>
<keyword evidence="3" id="KW-0106">Calcium</keyword>
<dbReference type="GO" id="GO:0051017">
    <property type="term" value="P:actin filament bundle assembly"/>
    <property type="evidence" value="ECO:0007669"/>
    <property type="project" value="InterPro"/>
</dbReference>
<evidence type="ECO:0000259" key="6">
    <source>
        <dbReference type="PROSITE" id="PS50222"/>
    </source>
</evidence>
<accession>A0A482VDB0</accession>
<dbReference type="GO" id="GO:0005509">
    <property type="term" value="F:calcium ion binding"/>
    <property type="evidence" value="ECO:0007669"/>
    <property type="project" value="InterPro"/>
</dbReference>
<evidence type="ECO:0000313" key="7">
    <source>
        <dbReference type="EMBL" id="RZB45754.1"/>
    </source>
</evidence>
<dbReference type="STRING" id="1661398.A0A482VDB0"/>
<dbReference type="AlphaFoldDB" id="A0A482VDB0"/>
<keyword evidence="4" id="KW-0009">Actin-binding</keyword>
<reference evidence="7 8" key="1">
    <citation type="submission" date="2017-03" db="EMBL/GenBank/DDBJ databases">
        <title>Genome of the blue death feigning beetle - Asbolus verrucosus.</title>
        <authorList>
            <person name="Rider S.D."/>
        </authorList>
    </citation>
    <scope>NUCLEOTIDE SEQUENCE [LARGE SCALE GENOMIC DNA]</scope>
    <source>
        <strain evidence="7">Butters</strain>
        <tissue evidence="7">Head and leg muscle</tissue>
    </source>
</reference>
<feature type="domain" description="Calponin-homology (CH)" evidence="5">
    <location>
        <begin position="483"/>
        <end position="591"/>
    </location>
</feature>